<protein>
    <submittedName>
        <fullName evidence="1">Uncharacterized protein</fullName>
    </submittedName>
</protein>
<organism evidence="1 2">
    <name type="scientific">Periconia digitata</name>
    <dbReference type="NCBI Taxonomy" id="1303443"/>
    <lineage>
        <taxon>Eukaryota</taxon>
        <taxon>Fungi</taxon>
        <taxon>Dikarya</taxon>
        <taxon>Ascomycota</taxon>
        <taxon>Pezizomycotina</taxon>
        <taxon>Dothideomycetes</taxon>
        <taxon>Pleosporomycetidae</taxon>
        <taxon>Pleosporales</taxon>
        <taxon>Massarineae</taxon>
        <taxon>Periconiaceae</taxon>
        <taxon>Periconia</taxon>
    </lineage>
</organism>
<keyword evidence="2" id="KW-1185">Reference proteome</keyword>
<evidence type="ECO:0000313" key="2">
    <source>
        <dbReference type="Proteomes" id="UP001152607"/>
    </source>
</evidence>
<accession>A0A9W4XL79</accession>
<sequence>MLLPVTFQLSQTIQPSSHSRRQIFIVANCLIYPVPETTRSIFFVIITADDHLNGHLGHRRHIERNTENILDIRSTFGPRLGVIDNGDMTGSTNTGRNDTLRIEI</sequence>
<evidence type="ECO:0000313" key="1">
    <source>
        <dbReference type="EMBL" id="CAI6336079.1"/>
    </source>
</evidence>
<reference evidence="1" key="1">
    <citation type="submission" date="2023-01" db="EMBL/GenBank/DDBJ databases">
        <authorList>
            <person name="Van Ghelder C."/>
            <person name="Rancurel C."/>
        </authorList>
    </citation>
    <scope>NUCLEOTIDE SEQUENCE</scope>
    <source>
        <strain evidence="1">CNCM I-4278</strain>
    </source>
</reference>
<dbReference type="AlphaFoldDB" id="A0A9W4XL79"/>
<proteinExistence type="predicted"/>
<name>A0A9W4XL79_9PLEO</name>
<comment type="caution">
    <text evidence="1">The sequence shown here is derived from an EMBL/GenBank/DDBJ whole genome shotgun (WGS) entry which is preliminary data.</text>
</comment>
<gene>
    <name evidence="1" type="ORF">PDIGIT_LOCUS9169</name>
</gene>
<dbReference type="EMBL" id="CAOQHR010000006">
    <property type="protein sequence ID" value="CAI6336079.1"/>
    <property type="molecule type" value="Genomic_DNA"/>
</dbReference>
<dbReference type="Proteomes" id="UP001152607">
    <property type="component" value="Unassembled WGS sequence"/>
</dbReference>